<evidence type="ECO:0000256" key="5">
    <source>
        <dbReference type="ARBA" id="ARBA00022782"/>
    </source>
</evidence>
<dbReference type="AlphaFoldDB" id="A0A126G926"/>
<dbReference type="GO" id="GO:0048471">
    <property type="term" value="C:perinuclear region of cytoplasm"/>
    <property type="evidence" value="ECO:0007669"/>
    <property type="project" value="UniProtKB-SubCell"/>
</dbReference>
<dbReference type="GO" id="GO:0043186">
    <property type="term" value="C:P granule"/>
    <property type="evidence" value="ECO:0007669"/>
    <property type="project" value="UniProtKB-ARBA"/>
</dbReference>
<dbReference type="InterPro" id="IPR003100">
    <property type="entry name" value="PAZ_dom"/>
</dbReference>
<evidence type="ECO:0000256" key="6">
    <source>
        <dbReference type="ARBA" id="ARBA00022884"/>
    </source>
</evidence>
<dbReference type="Pfam" id="PF02171">
    <property type="entry name" value="Piwi"/>
    <property type="match status" value="1"/>
</dbReference>
<dbReference type="Gene3D" id="3.40.50.2300">
    <property type="match status" value="1"/>
</dbReference>
<dbReference type="Gene3D" id="3.30.420.10">
    <property type="entry name" value="Ribonuclease H-like superfamily/Ribonuclease H"/>
    <property type="match status" value="1"/>
</dbReference>
<name>A0A126G926_TABBR</name>
<evidence type="ECO:0000256" key="3">
    <source>
        <dbReference type="ARBA" id="ARBA00022473"/>
    </source>
</evidence>
<dbReference type="InterPro" id="IPR036397">
    <property type="entry name" value="RNaseH_sf"/>
</dbReference>
<dbReference type="GO" id="GO:0141009">
    <property type="term" value="P:transposable element silencing by piRNA-mediated mRNA destabilization"/>
    <property type="evidence" value="ECO:0007669"/>
    <property type="project" value="UniProtKB-ARBA"/>
</dbReference>
<protein>
    <submittedName>
        <fullName evidence="13">Argonaute 3</fullName>
    </submittedName>
</protein>
<feature type="non-terminal residue" evidence="13">
    <location>
        <position position="941"/>
    </location>
</feature>
<dbReference type="CDD" id="cd04658">
    <property type="entry name" value="Piwi_piwi-like_Euk"/>
    <property type="match status" value="1"/>
</dbReference>
<dbReference type="EMBL" id="KR012688">
    <property type="protein sequence ID" value="ALC79963.1"/>
    <property type="molecule type" value="mRNA"/>
</dbReference>
<feature type="region of interest" description="Disordered" evidence="10">
    <location>
        <begin position="94"/>
        <end position="125"/>
    </location>
</feature>
<feature type="region of interest" description="Disordered" evidence="10">
    <location>
        <begin position="1"/>
        <end position="81"/>
    </location>
</feature>
<feature type="region of interest" description="Disordered" evidence="10">
    <location>
        <begin position="138"/>
        <end position="161"/>
    </location>
</feature>
<feature type="compositionally biased region" description="Low complexity" evidence="10">
    <location>
        <begin position="61"/>
        <end position="75"/>
    </location>
</feature>
<dbReference type="SUPFAM" id="SSF53098">
    <property type="entry name" value="Ribonuclease H-like"/>
    <property type="match status" value="1"/>
</dbReference>
<evidence type="ECO:0000256" key="4">
    <source>
        <dbReference type="ARBA" id="ARBA00022490"/>
    </source>
</evidence>
<keyword evidence="5" id="KW-0221">Differentiation</keyword>
<dbReference type="InterPro" id="IPR012337">
    <property type="entry name" value="RNaseH-like_sf"/>
</dbReference>
<dbReference type="GO" id="GO:0016891">
    <property type="term" value="F:RNA endonuclease activity producing 5'-phosphomonoesters, hydrolytic mechanism"/>
    <property type="evidence" value="ECO:0007669"/>
    <property type="project" value="UniProtKB-ARBA"/>
</dbReference>
<comment type="subcellular location">
    <subcellularLocation>
        <location evidence="1">Cytoplasm</location>
        <location evidence="1">Cytoplasmic ribonucleoprotein granule</location>
    </subcellularLocation>
    <subcellularLocation>
        <location evidence="2">Cytoplasm</location>
        <location evidence="2">Perinuclear region</location>
    </subcellularLocation>
</comment>
<dbReference type="PANTHER" id="PTHR22891">
    <property type="entry name" value="EUKARYOTIC TRANSLATION INITIATION FACTOR 2C"/>
    <property type="match status" value="1"/>
</dbReference>
<dbReference type="PROSITE" id="PS50822">
    <property type="entry name" value="PIWI"/>
    <property type="match status" value="1"/>
</dbReference>
<keyword evidence="3" id="KW-0217">Developmental protein</keyword>
<feature type="domain" description="Piwi" evidence="12">
    <location>
        <begin position="635"/>
        <end position="927"/>
    </location>
</feature>
<feature type="non-terminal residue" evidence="13">
    <location>
        <position position="1"/>
    </location>
</feature>
<dbReference type="Pfam" id="PF23278">
    <property type="entry name" value="Piwi_N"/>
    <property type="match status" value="1"/>
</dbReference>
<keyword evidence="7" id="KW-0896">Oogenesis</keyword>
<dbReference type="InterPro" id="IPR036085">
    <property type="entry name" value="PAZ_dom_sf"/>
</dbReference>
<dbReference type="SMART" id="SM00950">
    <property type="entry name" value="Piwi"/>
    <property type="match status" value="1"/>
</dbReference>
<dbReference type="Gene3D" id="2.170.260.10">
    <property type="entry name" value="paz domain"/>
    <property type="match status" value="1"/>
</dbReference>
<dbReference type="SUPFAM" id="SSF101690">
    <property type="entry name" value="PAZ domain"/>
    <property type="match status" value="1"/>
</dbReference>
<keyword evidence="4" id="KW-0963">Cytoplasm</keyword>
<dbReference type="GO" id="GO:0140965">
    <property type="term" value="P:secondary piRNA processing"/>
    <property type="evidence" value="ECO:0007669"/>
    <property type="project" value="UniProtKB-ARBA"/>
</dbReference>
<feature type="compositionally biased region" description="Low complexity" evidence="10">
    <location>
        <begin position="144"/>
        <end position="161"/>
    </location>
</feature>
<reference evidence="13" key="1">
    <citation type="journal article" date="2016" name="Genome Biol. Evol.">
        <title>Duplication and diversification of Dipteran Argonaute genes, and the evolutionary divergence of Piwi and Aubergine.</title>
        <authorList>
            <person name="Lewis S.H."/>
            <person name="Salmela H."/>
            <person name="Obbard D.J."/>
        </authorList>
    </citation>
    <scope>NUCLEOTIDE SEQUENCE</scope>
</reference>
<evidence type="ECO:0000259" key="12">
    <source>
        <dbReference type="PROSITE" id="PS50822"/>
    </source>
</evidence>
<evidence type="ECO:0000259" key="11">
    <source>
        <dbReference type="PROSITE" id="PS50821"/>
    </source>
</evidence>
<evidence type="ECO:0000256" key="9">
    <source>
        <dbReference type="ARBA" id="ARBA00038291"/>
    </source>
</evidence>
<evidence type="ECO:0000256" key="10">
    <source>
        <dbReference type="SAM" id="MobiDB-lite"/>
    </source>
</evidence>
<dbReference type="GO" id="GO:0003723">
    <property type="term" value="F:RNA binding"/>
    <property type="evidence" value="ECO:0007669"/>
    <property type="project" value="UniProtKB-KW"/>
</dbReference>
<sequence>MTGRGRGFITRSDILDKLTTKTSDPSEPSSSGGSEKGSGSGGKTETSDLGKSGSGSGSGRGKLLASILSQGSSGVSSGGQGRASLLAGLRVASAPTPSLGHSSREEGSPHAQSAPSMPASEPVSISRGRGRILEMIRTSSQQLPPKSEVSPESEAAPAADPTAAIAQQVGRINLERDIPDSEPLIKKGEHGTPATACTNYIRLKSDPNKGVFVYEVKFNPKIDSRNERMKYLNEHREKYGGTKTFDGVTLYLPIQLPDKVTKYYSVNPATKEKIEISLVFQFKKALGQCIQLYNVLFNRIMKTLNYVQFDRKHYDPTAPQIIPQYRLEIWPGYVTAVDYYEGGIMLCCDVSHRLLCQKTVLDTLTECARANRDLWQENAKKALIGAVVLTRYNNKTYRIDDIDFQSNPMSTFETRDGKISYVDYYKNHYNIDIQDRKQPLLISIKSRRVSNKPEPEELTFCLIPEICNLTGIRDEMRSDFKVMREIATHTRITPNQRVAGLRKFYANINNCKEAREILSNWGLSIDSEPEKVLARQMDEEVVFFNRKEFPVGPNADFGRQATNNELLEVVNMTNWVLVHTRNDMRAAKSFMDLVEKCGRPMGMHISKPRVQILNDDRTETWVNTLRSFVKPDVQIVTLICPTSRDDRYAAIKKICCAESPVPSQVINARTLGREDKNRSIVQKIVLQMNCKLGGTLWSIKIPFKNVMVCGVDTYHDASKTLSVAAFVASINKSYTKWYSRAVMQQKKEELMNGLCASLKYALQSYKKYNNQLPDKIIVFRDGVGDGQLKMCSDYELPHLKDACATEAANYNPAFTYIVVQKRINTKIFFEASRNNYENPRPGFVLDHSITRRYLYDYFLVSQSVRQGTVSPTHFVVVTDESNYSPDVLQRLSYKLCFLYYNWPGTVRVPACCQYAHKLAYLVGQSIRRPTSETLADKLFYL</sequence>
<dbReference type="Pfam" id="PF02170">
    <property type="entry name" value="PAZ"/>
    <property type="match status" value="1"/>
</dbReference>
<dbReference type="GO" id="GO:0048477">
    <property type="term" value="P:oogenesis"/>
    <property type="evidence" value="ECO:0007669"/>
    <property type="project" value="UniProtKB-KW"/>
</dbReference>
<organism evidence="13">
    <name type="scientific">Tabanus bromius</name>
    <name type="common">Band-eyed brown horse fly</name>
    <dbReference type="NCBI Taxonomy" id="304241"/>
    <lineage>
        <taxon>Eukaryota</taxon>
        <taxon>Metazoa</taxon>
        <taxon>Ecdysozoa</taxon>
        <taxon>Arthropoda</taxon>
        <taxon>Hexapoda</taxon>
        <taxon>Insecta</taxon>
        <taxon>Pterygota</taxon>
        <taxon>Neoptera</taxon>
        <taxon>Endopterygota</taxon>
        <taxon>Diptera</taxon>
        <taxon>Brachycera</taxon>
        <taxon>Tabanomorpha</taxon>
        <taxon>Tabanoidea</taxon>
        <taxon>Tabanidae</taxon>
        <taxon>Tabanus</taxon>
    </lineage>
</organism>
<accession>A0A126G926</accession>
<dbReference type="FunFam" id="2.170.260.10:FF:000003">
    <property type="entry name" value="Piwi-like RNA-mediated gene silencing 2"/>
    <property type="match status" value="1"/>
</dbReference>
<evidence type="ECO:0000256" key="7">
    <source>
        <dbReference type="ARBA" id="ARBA00022943"/>
    </source>
</evidence>
<dbReference type="InterPro" id="IPR003165">
    <property type="entry name" value="Piwi"/>
</dbReference>
<dbReference type="CDD" id="cd02845">
    <property type="entry name" value="PAZ_piwi_like"/>
    <property type="match status" value="1"/>
</dbReference>
<evidence type="ECO:0000256" key="2">
    <source>
        <dbReference type="ARBA" id="ARBA00004556"/>
    </source>
</evidence>
<dbReference type="SMART" id="SM00949">
    <property type="entry name" value="PAZ"/>
    <property type="match status" value="1"/>
</dbReference>
<feature type="domain" description="PAZ" evidence="11">
    <location>
        <begin position="359"/>
        <end position="471"/>
    </location>
</feature>
<evidence type="ECO:0000256" key="1">
    <source>
        <dbReference type="ARBA" id="ARBA00004331"/>
    </source>
</evidence>
<proteinExistence type="evidence at transcript level"/>
<keyword evidence="8" id="KW-0943">RNA-mediated gene silencing</keyword>
<evidence type="ECO:0000256" key="8">
    <source>
        <dbReference type="ARBA" id="ARBA00023158"/>
    </source>
</evidence>
<keyword evidence="6" id="KW-0694">RNA-binding</keyword>
<comment type="similarity">
    <text evidence="9">Belongs to the argonaute family. Piwi subfamily.</text>
</comment>
<dbReference type="PROSITE" id="PS50821">
    <property type="entry name" value="PAZ"/>
    <property type="match status" value="1"/>
</dbReference>
<dbReference type="FunFam" id="3.30.420.10:FF:000014">
    <property type="entry name" value="Piwi-like RNA-mediated gene silencing 1"/>
    <property type="match status" value="1"/>
</dbReference>
<feature type="compositionally biased region" description="Low complexity" evidence="10">
    <location>
        <begin position="20"/>
        <end position="33"/>
    </location>
</feature>
<evidence type="ECO:0000313" key="13">
    <source>
        <dbReference type="EMBL" id="ALC79963.1"/>
    </source>
</evidence>